<keyword evidence="8" id="KW-1185">Reference proteome</keyword>
<dbReference type="GO" id="GO:0034227">
    <property type="term" value="P:tRNA thio-modification"/>
    <property type="evidence" value="ECO:0007669"/>
    <property type="project" value="UniProtKB-UniRule"/>
</dbReference>
<comment type="PTM">
    <text evidence="5">C-terminal thiocarboxylation occurs in 2 steps, it is first acyl-adenylated (-COAMP) via the hesA/moeB/thiF part of UBA4, then thiocarboxylated (-COSH) via the rhodanese domain of UBA4.</text>
</comment>
<comment type="similarity">
    <text evidence="5 6">Belongs to the URM1 family.</text>
</comment>
<dbReference type="OMA" id="DVHRINM"/>
<dbReference type="GO" id="GO:0032447">
    <property type="term" value="P:protein urmylation"/>
    <property type="evidence" value="ECO:0007669"/>
    <property type="project" value="UniProtKB-UniRule"/>
</dbReference>
<gene>
    <name evidence="5" type="primary">URM1</name>
    <name evidence="7" type="ORF">RHOBADRAFT_42822</name>
</gene>
<evidence type="ECO:0000256" key="1">
    <source>
        <dbReference type="ARBA" id="ARBA00022490"/>
    </source>
</evidence>
<dbReference type="Pfam" id="PF09138">
    <property type="entry name" value="Urm1"/>
    <property type="match status" value="1"/>
</dbReference>
<feature type="modified residue" description="1-thioglycine" evidence="5">
    <location>
        <position position="124"/>
    </location>
</feature>
<dbReference type="InterPro" id="IPR012675">
    <property type="entry name" value="Beta-grasp_dom_sf"/>
</dbReference>
<dbReference type="AlphaFoldDB" id="A0A194S7C0"/>
<dbReference type="PANTHER" id="PTHR14986">
    <property type="entry name" value="RURM1 PROTEIN"/>
    <property type="match status" value="1"/>
</dbReference>
<dbReference type="GeneID" id="28974562"/>
<dbReference type="HAMAP" id="MF_03048">
    <property type="entry name" value="Urm1"/>
    <property type="match status" value="1"/>
</dbReference>
<reference evidence="7 8" key="1">
    <citation type="journal article" date="2015" name="Front. Microbiol.">
        <title>Genome sequence of the plant growth promoting endophytic yeast Rhodotorula graminis WP1.</title>
        <authorList>
            <person name="Firrincieli A."/>
            <person name="Otillar R."/>
            <person name="Salamov A."/>
            <person name="Schmutz J."/>
            <person name="Khan Z."/>
            <person name="Redman R.S."/>
            <person name="Fleck N.D."/>
            <person name="Lindquist E."/>
            <person name="Grigoriev I.V."/>
            <person name="Doty S.L."/>
        </authorList>
    </citation>
    <scope>NUCLEOTIDE SEQUENCE [LARGE SCALE GENOMIC DNA]</scope>
    <source>
        <strain evidence="7 8">WP1</strain>
    </source>
</reference>
<dbReference type="Proteomes" id="UP000053890">
    <property type="component" value="Unassembled WGS sequence"/>
</dbReference>
<proteinExistence type="inferred from homology"/>
<dbReference type="PIRSF" id="PIRSF037379">
    <property type="entry name" value="Ubiquitin-related_modifier_1"/>
    <property type="match status" value="1"/>
</dbReference>
<dbReference type="EMBL" id="KQ474076">
    <property type="protein sequence ID" value="KPV76482.1"/>
    <property type="molecule type" value="Genomic_DNA"/>
</dbReference>
<feature type="cross-link" description="Glycyl lysine isopeptide (Gly-Lys) (interchain with K-? in acceptor proteins)" evidence="5">
    <location>
        <position position="124"/>
    </location>
</feature>
<evidence type="ECO:0000256" key="2">
    <source>
        <dbReference type="ARBA" id="ARBA00022499"/>
    </source>
</evidence>
<name>A0A194S7C0_RHOGW</name>
<evidence type="ECO:0000256" key="4">
    <source>
        <dbReference type="ARBA" id="ARBA00022786"/>
    </source>
</evidence>
<dbReference type="UniPathway" id="UPA00988"/>
<dbReference type="CDD" id="cd01764">
    <property type="entry name" value="Ubl_Urm1"/>
    <property type="match status" value="1"/>
</dbReference>
<keyword evidence="1 5" id="KW-0963">Cytoplasm</keyword>
<dbReference type="Gene3D" id="3.10.20.30">
    <property type="match status" value="1"/>
</dbReference>
<accession>A0A194S7C0</accession>
<keyword evidence="2 5" id="KW-1017">Isopeptide bond</keyword>
<evidence type="ECO:0000256" key="6">
    <source>
        <dbReference type="RuleBase" id="RU361182"/>
    </source>
</evidence>
<evidence type="ECO:0000256" key="5">
    <source>
        <dbReference type="HAMAP-Rule" id="MF_03048"/>
    </source>
</evidence>
<sequence>MATISITVHMSGGMELLFSNEPTHALTLPRHYAPSLTTLAPSPPASPPAPLDEGQETDVRFLVWWLREYLLSDRSRPELFSQGDTVRPGILVLVNSTDWELEGELDYVLQDGDELVFISTLHGG</sequence>
<dbReference type="GO" id="GO:0002098">
    <property type="term" value="P:tRNA wobble uridine modification"/>
    <property type="evidence" value="ECO:0007669"/>
    <property type="project" value="UniProtKB-UniRule"/>
</dbReference>
<dbReference type="RefSeq" id="XP_018272531.1">
    <property type="nucleotide sequence ID" value="XM_018414114.1"/>
</dbReference>
<dbReference type="InterPro" id="IPR016155">
    <property type="entry name" value="Mopterin_synth/thiamin_S_b"/>
</dbReference>
<dbReference type="GO" id="GO:0005829">
    <property type="term" value="C:cytosol"/>
    <property type="evidence" value="ECO:0007669"/>
    <property type="project" value="UniProtKB-UniRule"/>
</dbReference>
<evidence type="ECO:0000313" key="7">
    <source>
        <dbReference type="EMBL" id="KPV76482.1"/>
    </source>
</evidence>
<comment type="pathway">
    <text evidence="5 6">tRNA modification; 5-methoxycarbonylmethyl-2-thiouridine-tRNA biosynthesis.</text>
</comment>
<dbReference type="STRING" id="578459.A0A194S7C0"/>
<dbReference type="OrthoDB" id="10248987at2759"/>
<comment type="function">
    <text evidence="5">Acts as a sulfur carrier required for 2-thiolation of mcm(5)S(2)U at tRNA wobble positions of cytosolic tRNA(Lys), tRNA(Glu) and tRNA(Gln). Serves as sulfur donor in tRNA 2-thiolation reaction by being thiocarboxylated (-COSH) at its C-terminus by the MOCS3 homolog UBA4. The sulfur is then transferred to tRNA to form 2-thiolation of mcm(5)S(2)U. Prior mcm(5) tRNA modification by the elongator complex is required for 2-thiolation. Also acts as a ubiquitin-like protein (UBL) that is covalently conjugated via an isopeptide bond to lysine residues of target proteins such as AHP1. The thiocarboxylated form serves as substrate for conjugation and oxidative stress specifically induces the formation of UBL-protein conjugates.</text>
</comment>
<evidence type="ECO:0000256" key="3">
    <source>
        <dbReference type="ARBA" id="ARBA00022694"/>
    </source>
</evidence>
<evidence type="ECO:0000313" key="8">
    <source>
        <dbReference type="Proteomes" id="UP000053890"/>
    </source>
</evidence>
<organism evidence="7 8">
    <name type="scientific">Rhodotorula graminis (strain WP1)</name>
    <dbReference type="NCBI Taxonomy" id="578459"/>
    <lineage>
        <taxon>Eukaryota</taxon>
        <taxon>Fungi</taxon>
        <taxon>Dikarya</taxon>
        <taxon>Basidiomycota</taxon>
        <taxon>Pucciniomycotina</taxon>
        <taxon>Microbotryomycetes</taxon>
        <taxon>Sporidiobolales</taxon>
        <taxon>Sporidiobolaceae</taxon>
        <taxon>Rhodotorula</taxon>
    </lineage>
</organism>
<dbReference type="SUPFAM" id="SSF54285">
    <property type="entry name" value="MoaD/ThiS"/>
    <property type="match status" value="1"/>
</dbReference>
<dbReference type="InterPro" id="IPR015221">
    <property type="entry name" value="Urm1"/>
</dbReference>
<protein>
    <recommendedName>
        <fullName evidence="5 6">Ubiquitin-related modifier 1</fullName>
    </recommendedName>
</protein>
<keyword evidence="4 5" id="KW-0833">Ubl conjugation pathway</keyword>
<comment type="subcellular location">
    <subcellularLocation>
        <location evidence="5 6">Cytoplasm</location>
    </subcellularLocation>
</comment>
<keyword evidence="3 5" id="KW-0819">tRNA processing</keyword>